<comment type="caution">
    <text evidence="2">The sequence shown here is derived from an EMBL/GenBank/DDBJ whole genome shotgun (WGS) entry which is preliminary data.</text>
</comment>
<accession>A0A8X6PBA9</accession>
<dbReference type="OrthoDB" id="10336390at2759"/>
<proteinExistence type="predicted"/>
<evidence type="ECO:0000313" key="2">
    <source>
        <dbReference type="EMBL" id="GFT61650.1"/>
    </source>
</evidence>
<evidence type="ECO:0000313" key="3">
    <source>
        <dbReference type="Proteomes" id="UP000887013"/>
    </source>
</evidence>
<dbReference type="AlphaFoldDB" id="A0A8X6PBA9"/>
<feature type="transmembrane region" description="Helical" evidence="1">
    <location>
        <begin position="59"/>
        <end position="79"/>
    </location>
</feature>
<reference evidence="2" key="1">
    <citation type="submission" date="2020-08" db="EMBL/GenBank/DDBJ databases">
        <title>Multicomponent nature underlies the extraordinary mechanical properties of spider dragline silk.</title>
        <authorList>
            <person name="Kono N."/>
            <person name="Nakamura H."/>
            <person name="Mori M."/>
            <person name="Yoshida Y."/>
            <person name="Ohtoshi R."/>
            <person name="Malay A.D."/>
            <person name="Moran D.A.P."/>
            <person name="Tomita M."/>
            <person name="Numata K."/>
            <person name="Arakawa K."/>
        </authorList>
    </citation>
    <scope>NUCLEOTIDE SEQUENCE</scope>
</reference>
<protein>
    <submittedName>
        <fullName evidence="2">Uncharacterized protein</fullName>
    </submittedName>
</protein>
<dbReference type="EMBL" id="BMAW01067850">
    <property type="protein sequence ID" value="GFT61650.1"/>
    <property type="molecule type" value="Genomic_DNA"/>
</dbReference>
<keyword evidence="1" id="KW-1133">Transmembrane helix</keyword>
<organism evidence="2 3">
    <name type="scientific">Nephila pilipes</name>
    <name type="common">Giant wood spider</name>
    <name type="synonym">Nephila maculata</name>
    <dbReference type="NCBI Taxonomy" id="299642"/>
    <lineage>
        <taxon>Eukaryota</taxon>
        <taxon>Metazoa</taxon>
        <taxon>Ecdysozoa</taxon>
        <taxon>Arthropoda</taxon>
        <taxon>Chelicerata</taxon>
        <taxon>Arachnida</taxon>
        <taxon>Araneae</taxon>
        <taxon>Araneomorphae</taxon>
        <taxon>Entelegynae</taxon>
        <taxon>Araneoidea</taxon>
        <taxon>Nephilidae</taxon>
        <taxon>Nephila</taxon>
    </lineage>
</organism>
<gene>
    <name evidence="2" type="ORF">NPIL_407571</name>
</gene>
<keyword evidence="1" id="KW-0812">Transmembrane</keyword>
<feature type="transmembrane region" description="Helical" evidence="1">
    <location>
        <begin position="33"/>
        <end position="53"/>
    </location>
</feature>
<dbReference type="Proteomes" id="UP000887013">
    <property type="component" value="Unassembled WGS sequence"/>
</dbReference>
<keyword evidence="3" id="KW-1185">Reference proteome</keyword>
<sequence length="136" mass="15434">MLPTRDFWLIEDTNPTRIIIPNRQARIINKTTLNLLILTGFSFLLIAVIYIIFGLSGTVIYLCISVFVVLELIVLIISIEPKIFQAFHHNHPLPPLTSDERSCIDTLPDSPPLVTGTYWTTRRTMSAPSLLRCNNN</sequence>
<keyword evidence="1" id="KW-0472">Membrane</keyword>
<name>A0A8X6PBA9_NEPPI</name>
<evidence type="ECO:0000256" key="1">
    <source>
        <dbReference type="SAM" id="Phobius"/>
    </source>
</evidence>